<dbReference type="InterPro" id="IPR003439">
    <property type="entry name" value="ABC_transporter-like_ATP-bd"/>
</dbReference>
<dbReference type="PROSITE" id="PS50893">
    <property type="entry name" value="ABC_TRANSPORTER_2"/>
    <property type="match status" value="1"/>
</dbReference>
<evidence type="ECO:0000256" key="4">
    <source>
        <dbReference type="ARBA" id="ARBA00022741"/>
    </source>
</evidence>
<accession>A0ABT8VUS9</accession>
<keyword evidence="2" id="KW-0813">Transport</keyword>
<dbReference type="SMART" id="SM00382">
    <property type="entry name" value="AAA"/>
    <property type="match status" value="1"/>
</dbReference>
<dbReference type="RefSeq" id="WP_302885016.1">
    <property type="nucleotide sequence ID" value="NZ_JAUMIT010000007.1"/>
</dbReference>
<sequence>MQEPIISIQKLHKSYGTKTALNHISIEITKGSVYGLIGQNGAGKTSLIRILNQIIDANSGHIIFKGTPMTSEAVKHIGYLPEERGLYKNMTIEEQALYFGQLKGMTKVNALEQLNYWLDRFDIVDWRKKKIQGLSKGMAQKVQFIITVLHQPDLLILDEPFSGFDPINANLIAKEIKTLAKNGTTVIFSSHRMESVAEMCDALCLIHHGNILLEGSIQSIQKKYVQQVFEVTLNNYQENELTLFLNNADYKTNIIQKEEEEIRFEVINNQKETDQLLHDLLKVGKVISYKQHTPSLQDIFIKTIENA</sequence>
<gene>
    <name evidence="7" type="ORF">QVZ41_12835</name>
</gene>
<comment type="caution">
    <text evidence="7">The sequence shown here is derived from an EMBL/GenBank/DDBJ whole genome shotgun (WGS) entry which is preliminary data.</text>
</comment>
<dbReference type="PROSITE" id="PS00211">
    <property type="entry name" value="ABC_TRANSPORTER_1"/>
    <property type="match status" value="1"/>
</dbReference>
<dbReference type="InterPro" id="IPR017871">
    <property type="entry name" value="ABC_transporter-like_CS"/>
</dbReference>
<evidence type="ECO:0000313" key="7">
    <source>
        <dbReference type="EMBL" id="MDO3695728.1"/>
    </source>
</evidence>
<dbReference type="PANTHER" id="PTHR42711:SF5">
    <property type="entry name" value="ABC TRANSPORTER ATP-BINDING PROTEIN NATA"/>
    <property type="match status" value="1"/>
</dbReference>
<evidence type="ECO:0000256" key="3">
    <source>
        <dbReference type="ARBA" id="ARBA00022458"/>
    </source>
</evidence>
<protein>
    <submittedName>
        <fullName evidence="7">ATP-binding cassette domain-containing protein</fullName>
    </submittedName>
</protein>
<keyword evidence="4" id="KW-0547">Nucleotide-binding</keyword>
<dbReference type="Pfam" id="PF00005">
    <property type="entry name" value="ABC_tran"/>
    <property type="match status" value="1"/>
</dbReference>
<organism evidence="7 8">
    <name type="scientific">Wenyingzhuangia gilva</name>
    <dbReference type="NCBI Taxonomy" id="3057677"/>
    <lineage>
        <taxon>Bacteria</taxon>
        <taxon>Pseudomonadati</taxon>
        <taxon>Bacteroidota</taxon>
        <taxon>Flavobacteriia</taxon>
        <taxon>Flavobacteriales</taxon>
        <taxon>Flavobacteriaceae</taxon>
        <taxon>Wenyingzhuangia</taxon>
    </lineage>
</organism>
<comment type="similarity">
    <text evidence="1">Belongs to the ABC transporter superfamily.</text>
</comment>
<dbReference type="InterPro" id="IPR003593">
    <property type="entry name" value="AAA+_ATPase"/>
</dbReference>
<keyword evidence="8" id="KW-1185">Reference proteome</keyword>
<evidence type="ECO:0000259" key="6">
    <source>
        <dbReference type="PROSITE" id="PS50893"/>
    </source>
</evidence>
<dbReference type="Proteomes" id="UP001168642">
    <property type="component" value="Unassembled WGS sequence"/>
</dbReference>
<evidence type="ECO:0000313" key="8">
    <source>
        <dbReference type="Proteomes" id="UP001168642"/>
    </source>
</evidence>
<dbReference type="InterPro" id="IPR027417">
    <property type="entry name" value="P-loop_NTPase"/>
</dbReference>
<proteinExistence type="inferred from homology"/>
<dbReference type="PANTHER" id="PTHR42711">
    <property type="entry name" value="ABC TRANSPORTER ATP-BINDING PROTEIN"/>
    <property type="match status" value="1"/>
</dbReference>
<dbReference type="Gene3D" id="3.40.50.300">
    <property type="entry name" value="P-loop containing nucleotide triphosphate hydrolases"/>
    <property type="match status" value="1"/>
</dbReference>
<feature type="domain" description="ABC transporter" evidence="6">
    <location>
        <begin position="6"/>
        <end position="233"/>
    </location>
</feature>
<evidence type="ECO:0000256" key="5">
    <source>
        <dbReference type="ARBA" id="ARBA00022840"/>
    </source>
</evidence>
<evidence type="ECO:0000256" key="2">
    <source>
        <dbReference type="ARBA" id="ARBA00022448"/>
    </source>
</evidence>
<keyword evidence="5 7" id="KW-0067">ATP-binding</keyword>
<keyword evidence="3" id="KW-0536">Nodulation</keyword>
<name>A0ABT8VUS9_9FLAO</name>
<dbReference type="InterPro" id="IPR025302">
    <property type="entry name" value="DrrA1/2-like_C"/>
</dbReference>
<dbReference type="Pfam" id="PF13732">
    <property type="entry name" value="DrrA1-3_C"/>
    <property type="match status" value="1"/>
</dbReference>
<reference evidence="7" key="1">
    <citation type="submission" date="2023-07" db="EMBL/GenBank/DDBJ databases">
        <title>Wenyingzhuangia sp. chi5 genome sequencing and assembly.</title>
        <authorList>
            <person name="Park S."/>
        </authorList>
    </citation>
    <scope>NUCLEOTIDE SEQUENCE</scope>
    <source>
        <strain evidence="7">Chi5</strain>
    </source>
</reference>
<dbReference type="EMBL" id="JAUMIT010000007">
    <property type="protein sequence ID" value="MDO3695728.1"/>
    <property type="molecule type" value="Genomic_DNA"/>
</dbReference>
<dbReference type="InterPro" id="IPR050763">
    <property type="entry name" value="ABC_transporter_ATP-binding"/>
</dbReference>
<evidence type="ECO:0000256" key="1">
    <source>
        <dbReference type="ARBA" id="ARBA00005417"/>
    </source>
</evidence>
<dbReference type="GO" id="GO:0005524">
    <property type="term" value="F:ATP binding"/>
    <property type="evidence" value="ECO:0007669"/>
    <property type="project" value="UniProtKB-KW"/>
</dbReference>
<dbReference type="SUPFAM" id="SSF52540">
    <property type="entry name" value="P-loop containing nucleoside triphosphate hydrolases"/>
    <property type="match status" value="1"/>
</dbReference>